<dbReference type="PROSITE" id="PS50057">
    <property type="entry name" value="FERM_3"/>
    <property type="match status" value="1"/>
</dbReference>
<dbReference type="AlphaFoldDB" id="A0AA85KCF7"/>
<dbReference type="SUPFAM" id="SSF54236">
    <property type="entry name" value="Ubiquitin-like"/>
    <property type="match status" value="1"/>
</dbReference>
<accession>A0AA85KCF7</accession>
<dbReference type="Pfam" id="PF00373">
    <property type="entry name" value="FERM_M"/>
    <property type="match status" value="1"/>
</dbReference>
<dbReference type="InterPro" id="IPR018980">
    <property type="entry name" value="FERM_PH-like_C"/>
</dbReference>
<organism evidence="2 3">
    <name type="scientific">Trichobilharzia regenti</name>
    <name type="common">Nasal bird schistosome</name>
    <dbReference type="NCBI Taxonomy" id="157069"/>
    <lineage>
        <taxon>Eukaryota</taxon>
        <taxon>Metazoa</taxon>
        <taxon>Spiralia</taxon>
        <taxon>Lophotrochozoa</taxon>
        <taxon>Platyhelminthes</taxon>
        <taxon>Trematoda</taxon>
        <taxon>Digenea</taxon>
        <taxon>Strigeidida</taxon>
        <taxon>Schistosomatoidea</taxon>
        <taxon>Schistosomatidae</taxon>
        <taxon>Trichobilharzia</taxon>
    </lineage>
</organism>
<dbReference type="Gene3D" id="3.10.20.90">
    <property type="entry name" value="Phosphatidylinositol 3-kinase Catalytic Subunit, Chain A, domain 1"/>
    <property type="match status" value="1"/>
</dbReference>
<dbReference type="InterPro" id="IPR035963">
    <property type="entry name" value="FERM_2"/>
</dbReference>
<dbReference type="CDD" id="cd14473">
    <property type="entry name" value="FERM_B-lobe"/>
    <property type="match status" value="1"/>
</dbReference>
<dbReference type="GO" id="GO:0035332">
    <property type="term" value="P:positive regulation of hippo signaling"/>
    <property type="evidence" value="ECO:0007669"/>
    <property type="project" value="TreeGrafter"/>
</dbReference>
<reference evidence="3" key="2">
    <citation type="submission" date="2023-11" db="UniProtKB">
        <authorList>
            <consortium name="WormBaseParasite"/>
        </authorList>
    </citation>
    <scope>IDENTIFICATION</scope>
</reference>
<evidence type="ECO:0000313" key="2">
    <source>
        <dbReference type="Proteomes" id="UP000050795"/>
    </source>
</evidence>
<dbReference type="Pfam" id="PF09379">
    <property type="entry name" value="FERM_N"/>
    <property type="match status" value="1"/>
</dbReference>
<dbReference type="Gene3D" id="1.20.80.10">
    <property type="match status" value="1"/>
</dbReference>
<dbReference type="PANTHER" id="PTHR13429:SF5">
    <property type="entry name" value="PROTEIN EXPANDED"/>
    <property type="match status" value="1"/>
</dbReference>
<proteinExistence type="predicted"/>
<evidence type="ECO:0000259" key="1">
    <source>
        <dbReference type="PROSITE" id="PS50057"/>
    </source>
</evidence>
<dbReference type="SMART" id="SM00295">
    <property type="entry name" value="B41"/>
    <property type="match status" value="1"/>
</dbReference>
<dbReference type="InterPro" id="IPR014352">
    <property type="entry name" value="FERM/acyl-CoA-bd_prot_sf"/>
</dbReference>
<sequence length="362" mass="42858">MINVHCCQKYTELNILNVILLNEKHLSYRFSKDTLVEDVFHDVCTFIKLQERDMFGLAMPTDEGWLFIEPSEFLHKVVNSYLTPMTRITRMGVFFLPTNKSNFHHQPPSPITSSHPTVYFRIRFYVPIYCLNERTTQHLYYKQLRKNHIAYNLFCDPNVYLQLAAFALQAEVGNAPKKYNIETAAPYFLQELYYPSKFTESWDKSDLVYLTYIRHSALRNTVAYLAEFHFIRLATKLNSDFNLHLYPLKKHAEKCRFSVLIGISPNGFTLYQQYPDDWVTPTNRIKWNEIERMYYDHREVTICLRSKSRRRDFKMNRTLSARHLFGLITNMHFYQSIAEMSATHSNGLLEQIEVEGSNEFSV</sequence>
<dbReference type="InterPro" id="IPR019749">
    <property type="entry name" value="Band_41_domain"/>
</dbReference>
<dbReference type="GO" id="GO:0098592">
    <property type="term" value="C:cytoplasmic side of apical plasma membrane"/>
    <property type="evidence" value="ECO:0007669"/>
    <property type="project" value="TreeGrafter"/>
</dbReference>
<evidence type="ECO:0000313" key="3">
    <source>
        <dbReference type="WBParaSite" id="TREG1_73600.1"/>
    </source>
</evidence>
<dbReference type="SUPFAM" id="SSF47031">
    <property type="entry name" value="Second domain of FERM"/>
    <property type="match status" value="1"/>
</dbReference>
<feature type="domain" description="FERM" evidence="1">
    <location>
        <begin position="14"/>
        <end position="339"/>
    </location>
</feature>
<keyword evidence="2" id="KW-1185">Reference proteome</keyword>
<dbReference type="InterPro" id="IPR047145">
    <property type="entry name" value="FRMD6-like"/>
</dbReference>
<dbReference type="Proteomes" id="UP000050795">
    <property type="component" value="Unassembled WGS sequence"/>
</dbReference>
<dbReference type="InterPro" id="IPR011993">
    <property type="entry name" value="PH-like_dom_sf"/>
</dbReference>
<dbReference type="InterPro" id="IPR029071">
    <property type="entry name" value="Ubiquitin-like_domsf"/>
</dbReference>
<reference evidence="2" key="1">
    <citation type="submission" date="2022-06" db="EMBL/GenBank/DDBJ databases">
        <authorList>
            <person name="Berger JAMES D."/>
            <person name="Berger JAMES D."/>
        </authorList>
    </citation>
    <scope>NUCLEOTIDE SEQUENCE [LARGE SCALE GENOMIC DNA]</scope>
</reference>
<dbReference type="InterPro" id="IPR000299">
    <property type="entry name" value="FERM_domain"/>
</dbReference>
<dbReference type="InterPro" id="IPR019748">
    <property type="entry name" value="FERM_central"/>
</dbReference>
<name>A0AA85KCF7_TRIRE</name>
<dbReference type="Gene3D" id="2.30.29.30">
    <property type="entry name" value="Pleckstrin-homology domain (PH domain)/Phosphotyrosine-binding domain (PTB)"/>
    <property type="match status" value="1"/>
</dbReference>
<dbReference type="Pfam" id="PF09380">
    <property type="entry name" value="FERM_C"/>
    <property type="match status" value="1"/>
</dbReference>
<dbReference type="PANTHER" id="PTHR13429">
    <property type="entry name" value="FERM DOMAIN (PROTEIN4.1-EZRIN-RADIXIN-MOESIN) FAMILY"/>
    <property type="match status" value="1"/>
</dbReference>
<dbReference type="SUPFAM" id="SSF50729">
    <property type="entry name" value="PH domain-like"/>
    <property type="match status" value="1"/>
</dbReference>
<dbReference type="WBParaSite" id="TREG1_73600.1">
    <property type="protein sequence ID" value="TREG1_73600.1"/>
    <property type="gene ID" value="TREG1_73600"/>
</dbReference>
<dbReference type="InterPro" id="IPR018979">
    <property type="entry name" value="FERM_N"/>
</dbReference>
<protein>
    <submittedName>
        <fullName evidence="3">FERM domain-containing protein</fullName>
    </submittedName>
</protein>